<organism evidence="6 7">
    <name type="scientific">Rehmannia glutinosa</name>
    <name type="common">Chinese foxglove</name>
    <dbReference type="NCBI Taxonomy" id="99300"/>
    <lineage>
        <taxon>Eukaryota</taxon>
        <taxon>Viridiplantae</taxon>
        <taxon>Streptophyta</taxon>
        <taxon>Embryophyta</taxon>
        <taxon>Tracheophyta</taxon>
        <taxon>Spermatophyta</taxon>
        <taxon>Magnoliopsida</taxon>
        <taxon>eudicotyledons</taxon>
        <taxon>Gunneridae</taxon>
        <taxon>Pentapetalae</taxon>
        <taxon>asterids</taxon>
        <taxon>lamiids</taxon>
        <taxon>Lamiales</taxon>
        <taxon>Orobanchaceae</taxon>
        <taxon>Rehmannieae</taxon>
        <taxon>Rehmannia</taxon>
    </lineage>
</organism>
<dbReference type="InterPro" id="IPR036093">
    <property type="entry name" value="NAC_dom_sf"/>
</dbReference>
<dbReference type="Proteomes" id="UP001318860">
    <property type="component" value="Unassembled WGS sequence"/>
</dbReference>
<feature type="domain" description="NAC" evidence="5">
    <location>
        <begin position="7"/>
        <end position="161"/>
    </location>
</feature>
<evidence type="ECO:0000256" key="3">
    <source>
        <dbReference type="ARBA" id="ARBA00023163"/>
    </source>
</evidence>
<dbReference type="InterPro" id="IPR003441">
    <property type="entry name" value="NAC-dom"/>
</dbReference>
<dbReference type="Gene3D" id="2.170.150.80">
    <property type="entry name" value="NAC domain"/>
    <property type="match status" value="1"/>
</dbReference>
<accession>A0ABR0U358</accession>
<evidence type="ECO:0000256" key="2">
    <source>
        <dbReference type="ARBA" id="ARBA00023125"/>
    </source>
</evidence>
<name>A0ABR0U358_REHGL</name>
<sequence length="322" mass="37427">MEMESCVPPGFRFHPTEEELVGYYLKRKINSLKIDLDVITDIDLYRMEPWDIQGKHRFLLCKLGYEEQTEWYFFSHKDRKYPTGTRTNRATTAGFWKATGRDKAVLSKERIIGMRKTLVFYKGRAPNGRKTDWIMHEYRLQTSEHGPPQEEGWVVCRAFKKPNPSHKQGYEAWNNAYYIRNNNNIYRPPSYPTPNQMHNYNPTPNQATNFHQPPILFPLETSPFEISQMVDLPNLDSPSISTSFATNDNNFEHSTVLASEEIEDEKSNFGDQFCDWKSFDKLIGSSSSSYGYTNMPLVIPNNDDEIGAQNHLSHVLECFPDL</sequence>
<proteinExistence type="predicted"/>
<keyword evidence="7" id="KW-1185">Reference proteome</keyword>
<protein>
    <recommendedName>
        <fullName evidence="5">NAC domain-containing protein</fullName>
    </recommendedName>
</protein>
<keyword evidence="4" id="KW-0539">Nucleus</keyword>
<evidence type="ECO:0000313" key="6">
    <source>
        <dbReference type="EMBL" id="KAK6116636.1"/>
    </source>
</evidence>
<dbReference type="SUPFAM" id="SSF101941">
    <property type="entry name" value="NAC domain"/>
    <property type="match status" value="1"/>
</dbReference>
<dbReference type="EMBL" id="JABTTQ020003488">
    <property type="protein sequence ID" value="KAK6116636.1"/>
    <property type="molecule type" value="Genomic_DNA"/>
</dbReference>
<dbReference type="PANTHER" id="PTHR31744:SF211">
    <property type="entry name" value="OS04G0691300 PROTEIN"/>
    <property type="match status" value="1"/>
</dbReference>
<reference evidence="6 7" key="1">
    <citation type="journal article" date="2021" name="Comput. Struct. Biotechnol. J.">
        <title>De novo genome assembly of the potent medicinal plant Rehmannia glutinosa using nanopore technology.</title>
        <authorList>
            <person name="Ma L."/>
            <person name="Dong C."/>
            <person name="Song C."/>
            <person name="Wang X."/>
            <person name="Zheng X."/>
            <person name="Niu Y."/>
            <person name="Chen S."/>
            <person name="Feng W."/>
        </authorList>
    </citation>
    <scope>NUCLEOTIDE SEQUENCE [LARGE SCALE GENOMIC DNA]</scope>
    <source>
        <strain evidence="6">DH-2019</strain>
    </source>
</reference>
<evidence type="ECO:0000259" key="5">
    <source>
        <dbReference type="PROSITE" id="PS51005"/>
    </source>
</evidence>
<keyword evidence="1" id="KW-0805">Transcription regulation</keyword>
<keyword evidence="2" id="KW-0238">DNA-binding</keyword>
<dbReference type="PANTHER" id="PTHR31744">
    <property type="entry name" value="PROTEIN CUP-SHAPED COTYLEDON 2-RELATED"/>
    <property type="match status" value="1"/>
</dbReference>
<dbReference type="PROSITE" id="PS51005">
    <property type="entry name" value="NAC"/>
    <property type="match status" value="1"/>
</dbReference>
<evidence type="ECO:0000256" key="4">
    <source>
        <dbReference type="ARBA" id="ARBA00023242"/>
    </source>
</evidence>
<keyword evidence="3" id="KW-0804">Transcription</keyword>
<dbReference type="Pfam" id="PF02365">
    <property type="entry name" value="NAM"/>
    <property type="match status" value="1"/>
</dbReference>
<evidence type="ECO:0000313" key="7">
    <source>
        <dbReference type="Proteomes" id="UP001318860"/>
    </source>
</evidence>
<gene>
    <name evidence="6" type="ORF">DH2020_049635</name>
</gene>
<evidence type="ECO:0000256" key="1">
    <source>
        <dbReference type="ARBA" id="ARBA00023015"/>
    </source>
</evidence>
<comment type="caution">
    <text evidence="6">The sequence shown here is derived from an EMBL/GenBank/DDBJ whole genome shotgun (WGS) entry which is preliminary data.</text>
</comment>